<dbReference type="GO" id="GO:0016020">
    <property type="term" value="C:membrane"/>
    <property type="evidence" value="ECO:0007669"/>
    <property type="project" value="InterPro"/>
</dbReference>
<dbReference type="InterPro" id="IPR038673">
    <property type="entry name" value="OprB_sf"/>
</dbReference>
<sequence>MTTWSRKIQALLLTALVTALPTSAAAQDVPIEQELRDLKQMVIELQQVVEQQSEQMKEQQLLIEEMREQMHSPETAARLAPHIDKHLLHERADIGKQLGDLSVAAALTGIVQGSIDAEDLSGEKSDTIDGSWSADFEIESPIGERGHAFILIEAGQGEGLTDELALLYHNVNDDALDSESRLEISEAWYQHSVIPERLTLVAGKLDMTNYFDTNEVANDERYEFLNSALVNSIAVEFPDNGPGAVATAYPADWVEMAAGWGKSEWEDLDRDGFGIAQLHFKPLLLGRPGNYRFYAWLNHSDKPDFSSGNSDDGWGAGISFDQAITDYLTAFLRFGFEDDDVYEVEKAWSAGFELAGQKWGREGDVAGVALAQALINDDVEPDDTETLVEAYYSIALNEWLRLSPDIQLISNPGGNDDNDTIIILGTRAQVDF</sequence>
<dbReference type="Pfam" id="PF04966">
    <property type="entry name" value="OprB"/>
    <property type="match status" value="1"/>
</dbReference>
<accession>A0A3A4PBK1</accession>
<comment type="similarity">
    <text evidence="1 2">Belongs to the OprB family.</text>
</comment>
<gene>
    <name evidence="4" type="ORF">C4520_02605</name>
</gene>
<proteinExistence type="inferred from homology"/>
<dbReference type="GO" id="GO:0015288">
    <property type="term" value="F:porin activity"/>
    <property type="evidence" value="ECO:0007669"/>
    <property type="project" value="InterPro"/>
</dbReference>
<evidence type="ECO:0000313" key="4">
    <source>
        <dbReference type="EMBL" id="RJP25344.1"/>
    </source>
</evidence>
<dbReference type="EMBL" id="QZKU01000024">
    <property type="protein sequence ID" value="RJP25344.1"/>
    <property type="molecule type" value="Genomic_DNA"/>
</dbReference>
<protein>
    <recommendedName>
        <fullName evidence="6">Porin</fullName>
    </recommendedName>
</protein>
<dbReference type="AlphaFoldDB" id="A0A3A4PBK1"/>
<reference evidence="4 5" key="1">
    <citation type="journal article" date="2017" name="ISME J.">
        <title>Energy and carbon metabolisms in a deep terrestrial subsurface fluid microbial community.</title>
        <authorList>
            <person name="Momper L."/>
            <person name="Jungbluth S.P."/>
            <person name="Lee M.D."/>
            <person name="Amend J.P."/>
        </authorList>
    </citation>
    <scope>NUCLEOTIDE SEQUENCE [LARGE SCALE GENOMIC DNA]</scope>
    <source>
        <strain evidence="4">SURF_5</strain>
    </source>
</reference>
<comment type="caution">
    <text evidence="4">The sequence shown here is derived from an EMBL/GenBank/DDBJ whole genome shotgun (WGS) entry which is preliminary data.</text>
</comment>
<evidence type="ECO:0000256" key="3">
    <source>
        <dbReference type="SAM" id="Coils"/>
    </source>
</evidence>
<evidence type="ECO:0000313" key="5">
    <source>
        <dbReference type="Proteomes" id="UP000265882"/>
    </source>
</evidence>
<feature type="chain" id="PRO_5017105661" description="Porin" evidence="2">
    <location>
        <begin position="27"/>
        <end position="432"/>
    </location>
</feature>
<name>A0A3A4PBK1_ABYX5</name>
<keyword evidence="2" id="KW-0732">Signal</keyword>
<dbReference type="Proteomes" id="UP000265882">
    <property type="component" value="Unassembled WGS sequence"/>
</dbReference>
<evidence type="ECO:0000256" key="2">
    <source>
        <dbReference type="RuleBase" id="RU363072"/>
    </source>
</evidence>
<dbReference type="Gene3D" id="2.40.160.180">
    <property type="entry name" value="Carbohydrate-selective porin OprB"/>
    <property type="match status" value="1"/>
</dbReference>
<dbReference type="InterPro" id="IPR007049">
    <property type="entry name" value="Carb-sel_porin_OprB"/>
</dbReference>
<evidence type="ECO:0000256" key="1">
    <source>
        <dbReference type="ARBA" id="ARBA00008769"/>
    </source>
</evidence>
<feature type="signal peptide" evidence="2">
    <location>
        <begin position="1"/>
        <end position="26"/>
    </location>
</feature>
<dbReference type="GO" id="GO:0008643">
    <property type="term" value="P:carbohydrate transport"/>
    <property type="evidence" value="ECO:0007669"/>
    <property type="project" value="InterPro"/>
</dbReference>
<evidence type="ECO:0008006" key="6">
    <source>
        <dbReference type="Google" id="ProtNLM"/>
    </source>
</evidence>
<keyword evidence="3" id="KW-0175">Coiled coil</keyword>
<organism evidence="4 5">
    <name type="scientific">Abyssobacteria bacterium (strain SURF_5)</name>
    <dbReference type="NCBI Taxonomy" id="2093360"/>
    <lineage>
        <taxon>Bacteria</taxon>
        <taxon>Pseudomonadati</taxon>
        <taxon>Candidatus Hydrogenedentota</taxon>
        <taxon>Candidatus Abyssobacteria</taxon>
    </lineage>
</organism>
<feature type="coiled-coil region" evidence="3">
    <location>
        <begin position="31"/>
        <end position="69"/>
    </location>
</feature>